<dbReference type="InterPro" id="IPR024775">
    <property type="entry name" value="DinB-like"/>
</dbReference>
<evidence type="ECO:0000259" key="1">
    <source>
        <dbReference type="Pfam" id="PF12867"/>
    </source>
</evidence>
<sequence length="161" mass="18140">MKNKIVKNIEISKAARNKLLSFLSDLTTDELNHIPTGFNNNLAWQMGHLVVSQQLLCYRLSGNELIIEKELIDLYKNGSKPERYITAEEIEQMKGYLLSTIDQLAIDLAQNKFDNYTPYTISTFPGLTLANIDDAIAFIACHDGLHYGCCLGLKKLVKMQG</sequence>
<reference evidence="2" key="1">
    <citation type="submission" date="2019-11" db="EMBL/GenBank/DDBJ databases">
        <title>Description of Pedobacter sp. LMG 31464T.</title>
        <authorList>
            <person name="Carlier A."/>
            <person name="Qi S."/>
            <person name="Vandamme P."/>
        </authorList>
    </citation>
    <scope>NUCLEOTIDE SEQUENCE</scope>
    <source>
        <strain evidence="2">LMG 31464</strain>
    </source>
</reference>
<dbReference type="InterPro" id="IPR034660">
    <property type="entry name" value="DinB/YfiT-like"/>
</dbReference>
<feature type="domain" description="DinB-like" evidence="1">
    <location>
        <begin position="14"/>
        <end position="149"/>
    </location>
</feature>
<dbReference type="SUPFAM" id="SSF109854">
    <property type="entry name" value="DinB/YfiT-like putative metalloenzymes"/>
    <property type="match status" value="1"/>
</dbReference>
<keyword evidence="3" id="KW-1185">Reference proteome</keyword>
<organism evidence="2 3">
    <name type="scientific">Pedobacter planticolens</name>
    <dbReference type="NCBI Taxonomy" id="2679964"/>
    <lineage>
        <taxon>Bacteria</taxon>
        <taxon>Pseudomonadati</taxon>
        <taxon>Bacteroidota</taxon>
        <taxon>Sphingobacteriia</taxon>
        <taxon>Sphingobacteriales</taxon>
        <taxon>Sphingobacteriaceae</taxon>
        <taxon>Pedobacter</taxon>
    </lineage>
</organism>
<dbReference type="AlphaFoldDB" id="A0A923IU40"/>
<comment type="caution">
    <text evidence="2">The sequence shown here is derived from an EMBL/GenBank/DDBJ whole genome shotgun (WGS) entry which is preliminary data.</text>
</comment>
<evidence type="ECO:0000313" key="3">
    <source>
        <dbReference type="Proteomes" id="UP000601055"/>
    </source>
</evidence>
<name>A0A923IU40_9SPHI</name>
<dbReference type="Gene3D" id="1.20.120.450">
    <property type="entry name" value="dinb family like domain"/>
    <property type="match status" value="1"/>
</dbReference>
<dbReference type="EMBL" id="WNXD01000001">
    <property type="protein sequence ID" value="MBB2145485.1"/>
    <property type="molecule type" value="Genomic_DNA"/>
</dbReference>
<evidence type="ECO:0000313" key="2">
    <source>
        <dbReference type="EMBL" id="MBB2145485.1"/>
    </source>
</evidence>
<protein>
    <submittedName>
        <fullName evidence="2">DinB family protein</fullName>
    </submittedName>
</protein>
<dbReference type="Pfam" id="PF12867">
    <property type="entry name" value="DinB_2"/>
    <property type="match status" value="1"/>
</dbReference>
<dbReference type="Proteomes" id="UP000601055">
    <property type="component" value="Unassembled WGS sequence"/>
</dbReference>
<accession>A0A923IU40</accession>
<proteinExistence type="predicted"/>
<gene>
    <name evidence="2" type="ORF">GM921_08325</name>
</gene>